<evidence type="ECO:0000313" key="1">
    <source>
        <dbReference type="EMBL" id="OAE25001.1"/>
    </source>
</evidence>
<keyword evidence="2" id="KW-1185">Reference proteome</keyword>
<dbReference type="Proteomes" id="UP000077202">
    <property type="component" value="Unassembled WGS sequence"/>
</dbReference>
<dbReference type="EMBL" id="LVLJ01002435">
    <property type="protein sequence ID" value="OAE25001.1"/>
    <property type="molecule type" value="Genomic_DNA"/>
</dbReference>
<accession>A0A176VXC9</accession>
<protein>
    <submittedName>
        <fullName evidence="1">Uncharacterized protein</fullName>
    </submittedName>
</protein>
<proteinExistence type="predicted"/>
<name>A0A176VXC9_MARPO</name>
<dbReference type="AlphaFoldDB" id="A0A176VXC9"/>
<evidence type="ECO:0000313" key="2">
    <source>
        <dbReference type="Proteomes" id="UP000077202"/>
    </source>
</evidence>
<reference evidence="1" key="1">
    <citation type="submission" date="2016-03" db="EMBL/GenBank/DDBJ databases">
        <title>Mechanisms controlling the formation of the plant cell surface in tip-growing cells are functionally conserved among land plants.</title>
        <authorList>
            <person name="Honkanen S."/>
            <person name="Jones V.A."/>
            <person name="Morieri G."/>
            <person name="Champion C."/>
            <person name="Hetherington A.J."/>
            <person name="Kelly S."/>
            <person name="Saint-Marcoux D."/>
            <person name="Proust H."/>
            <person name="Prescott H."/>
            <person name="Dolan L."/>
        </authorList>
    </citation>
    <scope>NUCLEOTIDE SEQUENCE [LARGE SCALE GENOMIC DNA]</scope>
    <source>
        <tissue evidence="1">Whole gametophyte</tissue>
    </source>
</reference>
<gene>
    <name evidence="1" type="ORF">AXG93_523s1050</name>
</gene>
<organism evidence="1 2">
    <name type="scientific">Marchantia polymorpha subsp. ruderalis</name>
    <dbReference type="NCBI Taxonomy" id="1480154"/>
    <lineage>
        <taxon>Eukaryota</taxon>
        <taxon>Viridiplantae</taxon>
        <taxon>Streptophyta</taxon>
        <taxon>Embryophyta</taxon>
        <taxon>Marchantiophyta</taxon>
        <taxon>Marchantiopsida</taxon>
        <taxon>Marchantiidae</taxon>
        <taxon>Marchantiales</taxon>
        <taxon>Marchantiaceae</taxon>
        <taxon>Marchantia</taxon>
    </lineage>
</organism>
<comment type="caution">
    <text evidence="1">The sequence shown here is derived from an EMBL/GenBank/DDBJ whole genome shotgun (WGS) entry which is preliminary data.</text>
</comment>
<sequence length="143" mass="14955">MMATDQSLEAITAIDERYYIFCPEATDQSLEAITAIDEVMRRLGFGALGESGQPVVDGGNARSARGVCSETRSIGVSRTREADDSIDLVGDASVAALERTKLAGLDPGKSVSNLRMMNCVACSMATTSNEDGDDVQGLGRGSG</sequence>